<keyword evidence="3" id="KW-1185">Reference proteome</keyword>
<name>A0A8J3WUA7_9ACTN</name>
<proteinExistence type="predicted"/>
<sequence>MTALAGAVIPTCSPPPAGPNSWFGPTVLALSGANTTSRPHTGKAVQQDFSCPGNGIRKIPLVLRVIAPSYPVHTHAAPRATPSGGRGFAGGAPQDASGTARRRWR</sequence>
<reference evidence="2" key="1">
    <citation type="submission" date="2021-01" db="EMBL/GenBank/DDBJ databases">
        <title>Whole genome shotgun sequence of Planobispora takensis NBRC 109077.</title>
        <authorList>
            <person name="Komaki H."/>
            <person name="Tamura T."/>
        </authorList>
    </citation>
    <scope>NUCLEOTIDE SEQUENCE</scope>
    <source>
        <strain evidence="2">NBRC 109077</strain>
    </source>
</reference>
<dbReference type="Proteomes" id="UP000634476">
    <property type="component" value="Unassembled WGS sequence"/>
</dbReference>
<evidence type="ECO:0000313" key="3">
    <source>
        <dbReference type="Proteomes" id="UP000634476"/>
    </source>
</evidence>
<gene>
    <name evidence="2" type="ORF">Pta02_33210</name>
</gene>
<dbReference type="AlphaFoldDB" id="A0A8J3WUA7"/>
<comment type="caution">
    <text evidence="2">The sequence shown here is derived from an EMBL/GenBank/DDBJ whole genome shotgun (WGS) entry which is preliminary data.</text>
</comment>
<dbReference type="EMBL" id="BOOK01000022">
    <property type="protein sequence ID" value="GII01313.1"/>
    <property type="molecule type" value="Genomic_DNA"/>
</dbReference>
<evidence type="ECO:0000256" key="1">
    <source>
        <dbReference type="SAM" id="MobiDB-lite"/>
    </source>
</evidence>
<evidence type="ECO:0000313" key="2">
    <source>
        <dbReference type="EMBL" id="GII01313.1"/>
    </source>
</evidence>
<organism evidence="2 3">
    <name type="scientific">Planobispora takensis</name>
    <dbReference type="NCBI Taxonomy" id="1367882"/>
    <lineage>
        <taxon>Bacteria</taxon>
        <taxon>Bacillati</taxon>
        <taxon>Actinomycetota</taxon>
        <taxon>Actinomycetes</taxon>
        <taxon>Streptosporangiales</taxon>
        <taxon>Streptosporangiaceae</taxon>
        <taxon>Planobispora</taxon>
    </lineage>
</organism>
<protein>
    <submittedName>
        <fullName evidence="2">Uncharacterized protein</fullName>
    </submittedName>
</protein>
<feature type="region of interest" description="Disordered" evidence="1">
    <location>
        <begin position="76"/>
        <end position="105"/>
    </location>
</feature>
<accession>A0A8J3WUA7</accession>